<dbReference type="InterPro" id="IPR003675">
    <property type="entry name" value="Rce1/LyrA-like_dom"/>
</dbReference>
<comment type="caution">
    <text evidence="13">The sequence shown here is derived from an EMBL/GenBank/DDBJ whole genome shotgun (WGS) entry which is preliminary data.</text>
</comment>
<dbReference type="PANTHER" id="PTHR13046">
    <property type="entry name" value="PROTEASE U48 CAAX PRENYL PROTEASE RCE1"/>
    <property type="match status" value="1"/>
</dbReference>
<evidence type="ECO:0000256" key="2">
    <source>
        <dbReference type="ARBA" id="ARBA00006897"/>
    </source>
</evidence>
<keyword evidence="7 11" id="KW-1133">Transmembrane helix</keyword>
<feature type="non-terminal residue" evidence="13">
    <location>
        <position position="1"/>
    </location>
</feature>
<sequence length="62" mass="6992">WTIAYLGPSLFQMAYTTLFGWLAAYLFLLTGNLLAPVLSHALCNTMGFPDFEKVSQFPSYRP</sequence>
<dbReference type="AlphaFoldDB" id="A0A9W8AI20"/>
<evidence type="ECO:0000256" key="11">
    <source>
        <dbReference type="SAM" id="Phobius"/>
    </source>
</evidence>
<keyword evidence="3 13" id="KW-0645">Protease</keyword>
<accession>A0A9W8AI20</accession>
<dbReference type="InterPro" id="IPR039731">
    <property type="entry name" value="Rce1"/>
</dbReference>
<evidence type="ECO:0000256" key="3">
    <source>
        <dbReference type="ARBA" id="ARBA00022670"/>
    </source>
</evidence>
<reference evidence="13" key="1">
    <citation type="submission" date="2022-07" db="EMBL/GenBank/DDBJ databases">
        <title>Phylogenomic reconstructions and comparative analyses of Kickxellomycotina fungi.</title>
        <authorList>
            <person name="Reynolds N.K."/>
            <person name="Stajich J.E."/>
            <person name="Barry K."/>
            <person name="Grigoriev I.V."/>
            <person name="Crous P."/>
            <person name="Smith M.E."/>
        </authorList>
    </citation>
    <scope>NUCLEOTIDE SEQUENCE</scope>
    <source>
        <strain evidence="13">RSA 1196</strain>
    </source>
</reference>
<keyword evidence="5" id="KW-0378">Hydrolase</keyword>
<evidence type="ECO:0000313" key="14">
    <source>
        <dbReference type="Proteomes" id="UP001150925"/>
    </source>
</evidence>
<dbReference type="EMBL" id="JANBPY010002591">
    <property type="protein sequence ID" value="KAJ1954377.1"/>
    <property type="molecule type" value="Genomic_DNA"/>
</dbReference>
<evidence type="ECO:0000256" key="4">
    <source>
        <dbReference type="ARBA" id="ARBA00022692"/>
    </source>
</evidence>
<evidence type="ECO:0000256" key="9">
    <source>
        <dbReference type="ARBA" id="ARBA00047280"/>
    </source>
</evidence>
<keyword evidence="14" id="KW-1185">Reference proteome</keyword>
<dbReference type="Pfam" id="PF02517">
    <property type="entry name" value="Rce1-like"/>
    <property type="match status" value="1"/>
</dbReference>
<keyword evidence="4 11" id="KW-0812">Transmembrane</keyword>
<dbReference type="OrthoDB" id="271604at2759"/>
<feature type="transmembrane region" description="Helical" evidence="11">
    <location>
        <begin position="18"/>
        <end position="38"/>
    </location>
</feature>
<keyword evidence="6" id="KW-0256">Endoplasmic reticulum</keyword>
<feature type="non-terminal residue" evidence="13">
    <location>
        <position position="62"/>
    </location>
</feature>
<name>A0A9W8AI20_9FUNG</name>
<comment type="catalytic activity">
    <reaction evidence="9">
        <text>Hydrolyzes the peptide bond -P2-(S-farnesyl or geranylgeranyl)C-P1'-P2'-P3'-COOH where P1' and P2' are amino acids with aliphatic sidechains and P3' is any C-terminal residue.</text>
        <dbReference type="EC" id="3.4.26.1"/>
    </reaction>
</comment>
<evidence type="ECO:0000313" key="13">
    <source>
        <dbReference type="EMBL" id="KAJ1954377.1"/>
    </source>
</evidence>
<comment type="subcellular location">
    <subcellularLocation>
        <location evidence="1">Endoplasmic reticulum membrane</location>
        <topology evidence="1">Multi-pass membrane protein</topology>
    </subcellularLocation>
</comment>
<evidence type="ECO:0000256" key="1">
    <source>
        <dbReference type="ARBA" id="ARBA00004477"/>
    </source>
</evidence>
<evidence type="ECO:0000256" key="10">
    <source>
        <dbReference type="ARBA" id="ARBA00049729"/>
    </source>
</evidence>
<dbReference type="EC" id="3.4.26.1" evidence="10"/>
<evidence type="ECO:0000256" key="6">
    <source>
        <dbReference type="ARBA" id="ARBA00022824"/>
    </source>
</evidence>
<feature type="domain" description="CAAX prenyl protease 2/Lysostaphin resistance protein A-like" evidence="12">
    <location>
        <begin position="5"/>
        <end position="46"/>
    </location>
</feature>
<organism evidence="13 14">
    <name type="scientific">Dispira parvispora</name>
    <dbReference type="NCBI Taxonomy" id="1520584"/>
    <lineage>
        <taxon>Eukaryota</taxon>
        <taxon>Fungi</taxon>
        <taxon>Fungi incertae sedis</taxon>
        <taxon>Zoopagomycota</taxon>
        <taxon>Kickxellomycotina</taxon>
        <taxon>Dimargaritomycetes</taxon>
        <taxon>Dimargaritales</taxon>
        <taxon>Dimargaritaceae</taxon>
        <taxon>Dispira</taxon>
    </lineage>
</organism>
<dbReference type="GO" id="GO:0004222">
    <property type="term" value="F:metalloendopeptidase activity"/>
    <property type="evidence" value="ECO:0007669"/>
    <property type="project" value="InterPro"/>
</dbReference>
<proteinExistence type="inferred from homology"/>
<evidence type="ECO:0000256" key="7">
    <source>
        <dbReference type="ARBA" id="ARBA00022989"/>
    </source>
</evidence>
<dbReference type="PANTHER" id="PTHR13046:SF0">
    <property type="entry name" value="CAAX PRENYL PROTEASE 2"/>
    <property type="match status" value="1"/>
</dbReference>
<dbReference type="Proteomes" id="UP001150925">
    <property type="component" value="Unassembled WGS sequence"/>
</dbReference>
<comment type="similarity">
    <text evidence="2">Belongs to the peptidase U48 family.</text>
</comment>
<protein>
    <recommendedName>
        <fullName evidence="10">intramembrane prenyl-peptidase Rce1</fullName>
        <ecNumber evidence="10">3.4.26.1</ecNumber>
    </recommendedName>
</protein>
<dbReference type="GO" id="GO:0005789">
    <property type="term" value="C:endoplasmic reticulum membrane"/>
    <property type="evidence" value="ECO:0007669"/>
    <property type="project" value="UniProtKB-SubCell"/>
</dbReference>
<evidence type="ECO:0000259" key="12">
    <source>
        <dbReference type="Pfam" id="PF02517"/>
    </source>
</evidence>
<dbReference type="GO" id="GO:0071586">
    <property type="term" value="P:CAAX-box protein processing"/>
    <property type="evidence" value="ECO:0007669"/>
    <property type="project" value="InterPro"/>
</dbReference>
<evidence type="ECO:0000256" key="8">
    <source>
        <dbReference type="ARBA" id="ARBA00023136"/>
    </source>
</evidence>
<gene>
    <name evidence="13" type="primary">RCE1</name>
    <name evidence="13" type="ORF">IWQ62_005773</name>
</gene>
<keyword evidence="8 11" id="KW-0472">Membrane</keyword>
<evidence type="ECO:0000256" key="5">
    <source>
        <dbReference type="ARBA" id="ARBA00022801"/>
    </source>
</evidence>